<dbReference type="EMBL" id="JACCCO010000002">
    <property type="protein sequence ID" value="NYF42932.1"/>
    <property type="molecule type" value="Genomic_DNA"/>
</dbReference>
<dbReference type="Pfam" id="PF02518">
    <property type="entry name" value="HATPase_c"/>
    <property type="match status" value="1"/>
</dbReference>
<gene>
    <name evidence="13" type="ORF">HDA43_005133</name>
</gene>
<sequence>MATHSTGTTASPRSTRTAASRSTGTTASLAVAAGGTWLLVVTVLGAGQEVIWRNGLIWALGALAGLSFLMIGVVIAREHPRNQVGPLMVLLGVAWIPQQMLFLPEDPLWALALCGVWAGVACHLFLAFPTGRLGSLSHRVVTGLAYITALVLSAAQALVLLPLPEPLRHIAVALDDSSWQAALLISGALLVLTVKRWRRASVTQRRAIAPVTGASIVATVAFAGDRVADFFPPNPLQLPAALVMLAAFVAVPLAYLAGLMRSRMDHGRVAELVVHLSRRERPDTLRDELAATLRDPGLTVGYWTAEQDRYVDADGRPVHLDPGPGRAVTRVDQGEAPLAVLVHDAALLEQPLLVEAACAAAALALENERLTADLRARLRQLAASRRRMLQWGESERRRIERDLHDGVQQRLLSVAMTLGLAEAAGAAPGRAVPLIGEAKAAVLAALDDLRAVSHGIHPPVLTERGLAGAVKELAAVSPVTVTVTCDLAPAGPLPQSVETAAYYIVNEALANVTRHAAASKAWVRLARHDGHLLVEVGDDGAGGADPARGSGLAGLADRAEANGGRLTIDSPPGKGTVLRVVLPCA</sequence>
<keyword evidence="10" id="KW-0812">Transmembrane</keyword>
<dbReference type="Proteomes" id="UP000576393">
    <property type="component" value="Unassembled WGS sequence"/>
</dbReference>
<dbReference type="GO" id="GO:0016020">
    <property type="term" value="C:membrane"/>
    <property type="evidence" value="ECO:0007669"/>
    <property type="project" value="InterPro"/>
</dbReference>
<dbReference type="Gene3D" id="3.30.565.10">
    <property type="entry name" value="Histidine kinase-like ATPase, C-terminal domain"/>
    <property type="match status" value="1"/>
</dbReference>
<evidence type="ECO:0000256" key="5">
    <source>
        <dbReference type="ARBA" id="ARBA00022741"/>
    </source>
</evidence>
<feature type="transmembrane region" description="Helical" evidence="10">
    <location>
        <begin position="236"/>
        <end position="258"/>
    </location>
</feature>
<dbReference type="GO" id="GO:0005524">
    <property type="term" value="F:ATP binding"/>
    <property type="evidence" value="ECO:0007669"/>
    <property type="project" value="UniProtKB-KW"/>
</dbReference>
<feature type="transmembrane region" description="Helical" evidence="10">
    <location>
        <begin position="140"/>
        <end position="159"/>
    </location>
</feature>
<evidence type="ECO:0000256" key="7">
    <source>
        <dbReference type="ARBA" id="ARBA00022840"/>
    </source>
</evidence>
<dbReference type="GO" id="GO:0046983">
    <property type="term" value="F:protein dimerization activity"/>
    <property type="evidence" value="ECO:0007669"/>
    <property type="project" value="InterPro"/>
</dbReference>
<dbReference type="AlphaFoldDB" id="A0A852UZK2"/>
<evidence type="ECO:0000256" key="4">
    <source>
        <dbReference type="ARBA" id="ARBA00022679"/>
    </source>
</evidence>
<dbReference type="RefSeq" id="WP_179825799.1">
    <property type="nucleotide sequence ID" value="NZ_JACCCO010000002.1"/>
</dbReference>
<keyword evidence="3" id="KW-0597">Phosphoprotein</keyword>
<reference evidence="13 14" key="1">
    <citation type="submission" date="2020-07" db="EMBL/GenBank/DDBJ databases">
        <title>Sequencing the genomes of 1000 actinobacteria strains.</title>
        <authorList>
            <person name="Klenk H.-P."/>
        </authorList>
    </citation>
    <scope>NUCLEOTIDE SEQUENCE [LARGE SCALE GENOMIC DNA]</scope>
    <source>
        <strain evidence="13 14">DSM 45763</strain>
    </source>
</reference>
<dbReference type="InterPro" id="IPR003594">
    <property type="entry name" value="HATPase_dom"/>
</dbReference>
<accession>A0A852UZK2</accession>
<comment type="caution">
    <text evidence="13">The sequence shown here is derived from an EMBL/GenBank/DDBJ whole genome shotgun (WGS) entry which is preliminary data.</text>
</comment>
<keyword evidence="5" id="KW-0547">Nucleotide-binding</keyword>
<feature type="transmembrane region" description="Helical" evidence="10">
    <location>
        <begin position="56"/>
        <end position="77"/>
    </location>
</feature>
<feature type="domain" description="Histidine kinase/HSP90-like ATPase" evidence="11">
    <location>
        <begin position="498"/>
        <end position="583"/>
    </location>
</feature>
<evidence type="ECO:0000313" key="13">
    <source>
        <dbReference type="EMBL" id="NYF42932.1"/>
    </source>
</evidence>
<keyword evidence="10" id="KW-0472">Membrane</keyword>
<evidence type="ECO:0000259" key="11">
    <source>
        <dbReference type="Pfam" id="PF02518"/>
    </source>
</evidence>
<evidence type="ECO:0000256" key="3">
    <source>
        <dbReference type="ARBA" id="ARBA00022553"/>
    </source>
</evidence>
<feature type="transmembrane region" description="Helical" evidence="10">
    <location>
        <begin position="179"/>
        <end position="195"/>
    </location>
</feature>
<dbReference type="GO" id="GO:0000155">
    <property type="term" value="F:phosphorelay sensor kinase activity"/>
    <property type="evidence" value="ECO:0007669"/>
    <property type="project" value="InterPro"/>
</dbReference>
<proteinExistence type="predicted"/>
<keyword evidence="7" id="KW-0067">ATP-binding</keyword>
<keyword evidence="8" id="KW-0902">Two-component regulatory system</keyword>
<evidence type="ECO:0000256" key="1">
    <source>
        <dbReference type="ARBA" id="ARBA00000085"/>
    </source>
</evidence>
<comment type="catalytic activity">
    <reaction evidence="1">
        <text>ATP + protein L-histidine = ADP + protein N-phospho-L-histidine.</text>
        <dbReference type="EC" id="2.7.13.3"/>
    </reaction>
</comment>
<evidence type="ECO:0000259" key="12">
    <source>
        <dbReference type="Pfam" id="PF07730"/>
    </source>
</evidence>
<keyword evidence="6 13" id="KW-0418">Kinase</keyword>
<keyword evidence="4" id="KW-0808">Transferase</keyword>
<feature type="transmembrane region" description="Helical" evidence="10">
    <location>
        <begin position="207"/>
        <end position="224"/>
    </location>
</feature>
<feature type="transmembrane region" description="Helical" evidence="10">
    <location>
        <begin position="23"/>
        <end position="44"/>
    </location>
</feature>
<evidence type="ECO:0000256" key="8">
    <source>
        <dbReference type="ARBA" id="ARBA00023012"/>
    </source>
</evidence>
<dbReference type="SUPFAM" id="SSF55874">
    <property type="entry name" value="ATPase domain of HSP90 chaperone/DNA topoisomerase II/histidine kinase"/>
    <property type="match status" value="1"/>
</dbReference>
<evidence type="ECO:0000256" key="2">
    <source>
        <dbReference type="ARBA" id="ARBA00012438"/>
    </source>
</evidence>
<evidence type="ECO:0000313" key="14">
    <source>
        <dbReference type="Proteomes" id="UP000576393"/>
    </source>
</evidence>
<dbReference type="InterPro" id="IPR036890">
    <property type="entry name" value="HATPase_C_sf"/>
</dbReference>
<dbReference type="EC" id="2.7.13.3" evidence="2"/>
<evidence type="ECO:0000256" key="10">
    <source>
        <dbReference type="SAM" id="Phobius"/>
    </source>
</evidence>
<feature type="transmembrane region" description="Helical" evidence="10">
    <location>
        <begin position="84"/>
        <end position="102"/>
    </location>
</feature>
<dbReference type="Pfam" id="PF07730">
    <property type="entry name" value="HisKA_3"/>
    <property type="match status" value="1"/>
</dbReference>
<evidence type="ECO:0000256" key="6">
    <source>
        <dbReference type="ARBA" id="ARBA00022777"/>
    </source>
</evidence>
<evidence type="ECO:0000256" key="9">
    <source>
        <dbReference type="SAM" id="MobiDB-lite"/>
    </source>
</evidence>
<dbReference type="InterPro" id="IPR011712">
    <property type="entry name" value="Sig_transdc_His_kin_sub3_dim/P"/>
</dbReference>
<organism evidence="13 14">
    <name type="scientific">Streptosporangium sandarakinum</name>
    <dbReference type="NCBI Taxonomy" id="1260955"/>
    <lineage>
        <taxon>Bacteria</taxon>
        <taxon>Bacillati</taxon>
        <taxon>Actinomycetota</taxon>
        <taxon>Actinomycetes</taxon>
        <taxon>Streptosporangiales</taxon>
        <taxon>Streptosporangiaceae</taxon>
        <taxon>Streptosporangium</taxon>
    </lineage>
</organism>
<dbReference type="CDD" id="cd16917">
    <property type="entry name" value="HATPase_UhpB-NarQ-NarX-like"/>
    <property type="match status" value="1"/>
</dbReference>
<feature type="domain" description="Signal transduction histidine kinase subgroup 3 dimerisation and phosphoacceptor" evidence="12">
    <location>
        <begin position="395"/>
        <end position="461"/>
    </location>
</feature>
<dbReference type="PANTHER" id="PTHR24421:SF10">
    <property type="entry name" value="NITRATE_NITRITE SENSOR PROTEIN NARQ"/>
    <property type="match status" value="1"/>
</dbReference>
<keyword evidence="10" id="KW-1133">Transmembrane helix</keyword>
<dbReference type="Gene3D" id="1.20.5.1930">
    <property type="match status" value="1"/>
</dbReference>
<name>A0A852UZK2_9ACTN</name>
<feature type="transmembrane region" description="Helical" evidence="10">
    <location>
        <begin position="108"/>
        <end position="128"/>
    </location>
</feature>
<feature type="region of interest" description="Disordered" evidence="9">
    <location>
        <begin position="1"/>
        <end position="22"/>
    </location>
</feature>
<protein>
    <recommendedName>
        <fullName evidence="2">histidine kinase</fullName>
        <ecNumber evidence="2">2.7.13.3</ecNumber>
    </recommendedName>
</protein>
<keyword evidence="14" id="KW-1185">Reference proteome</keyword>
<dbReference type="InterPro" id="IPR050482">
    <property type="entry name" value="Sensor_HK_TwoCompSys"/>
</dbReference>
<dbReference type="PANTHER" id="PTHR24421">
    <property type="entry name" value="NITRATE/NITRITE SENSOR PROTEIN NARX-RELATED"/>
    <property type="match status" value="1"/>
</dbReference>